<keyword evidence="3" id="KW-1185">Reference proteome</keyword>
<evidence type="ECO:0000313" key="2">
    <source>
        <dbReference type="EMBL" id="OQS54835.1"/>
    </source>
</evidence>
<feature type="transmembrane region" description="Helical" evidence="1">
    <location>
        <begin position="346"/>
        <end position="363"/>
    </location>
</feature>
<name>A0A1W0E6G4_9MICR</name>
<dbReference type="EMBL" id="MNPJ01000016">
    <property type="protein sequence ID" value="OQS54835.1"/>
    <property type="molecule type" value="Genomic_DNA"/>
</dbReference>
<keyword evidence="1" id="KW-0472">Membrane</keyword>
<feature type="transmembrane region" description="Helical" evidence="1">
    <location>
        <begin position="86"/>
        <end position="112"/>
    </location>
</feature>
<dbReference type="AlphaFoldDB" id="A0A1W0E6G4"/>
<accession>A0A1W0E6G4</accession>
<evidence type="ECO:0000313" key="3">
    <source>
        <dbReference type="Proteomes" id="UP000192758"/>
    </source>
</evidence>
<sequence>MDKKSFKNNFKKSFRNNFKSILLRAFLDSWAVVLVFTLKNLFLNHTNILNLNYIAELKWIPYASKTIKNILTVVDDQNYSIIEAVWVYYTMYVIVVLCLIVLLLLSSIFYAINYKAHTVFMFLSANAALFWEATSYRSFYLQVFCVFSFVFFSLYKIHKAFTQINPGSKIVVETSDSLINFGIVFYLKMFFQFFMIFWKCFFIRTFNFKEKGYGQQFLFFLLLTYYGYGEIFMTQSLTTHMLSKKIYNDSPSFRFEFIALYFSAGVAAFVKIFMLVSNRLYFIIRIFAGNDFLYKYPFLKFFEDDRCYFFYIIFRRCSFFDGLCDFKNIFWNGAVRRHVRAINFKGDFLPTILCLFIALKKVLAQYDIIRPYDLFFILCVNGFVAIEIFNTYAIVKIMVYIKSKGEDEKINVGFSQGNQESGSDFVNITNSDLKMRDYFDNLFFKQHLLTVKTKSGDVFTKENHLNKQK</sequence>
<feature type="transmembrane region" description="Helical" evidence="1">
    <location>
        <begin position="257"/>
        <end position="276"/>
    </location>
</feature>
<dbReference type="OrthoDB" id="10530416at2759"/>
<reference evidence="2 3" key="1">
    <citation type="journal article" date="2017" name="Environ. Microbiol.">
        <title>Decay of the glycolytic pathway and adaptation to intranuclear parasitism within Enterocytozoonidae microsporidia.</title>
        <authorList>
            <person name="Wiredu Boakye D."/>
            <person name="Jaroenlak P."/>
            <person name="Prachumwat A."/>
            <person name="Williams T.A."/>
            <person name="Bateman K.S."/>
            <person name="Itsathitphaisarn O."/>
            <person name="Sritunyalucksana K."/>
            <person name="Paszkiewicz K.H."/>
            <person name="Moore K.A."/>
            <person name="Stentiford G.D."/>
            <person name="Williams B.A."/>
        </authorList>
    </citation>
    <scope>NUCLEOTIDE SEQUENCE [LARGE SCALE GENOMIC DNA]</scope>
    <source>
        <strain evidence="2 3">TH1</strain>
    </source>
</reference>
<dbReference type="VEuPathDB" id="MicrosporidiaDB:EHP00_190"/>
<protein>
    <submittedName>
        <fullName evidence="2">Uncharacterized protein</fullName>
    </submittedName>
</protein>
<gene>
    <name evidence="2" type="ORF">EHP00_190</name>
</gene>
<feature type="transmembrane region" description="Helical" evidence="1">
    <location>
        <begin position="21"/>
        <end position="42"/>
    </location>
</feature>
<evidence type="ECO:0000256" key="1">
    <source>
        <dbReference type="SAM" id="Phobius"/>
    </source>
</evidence>
<organism evidence="2 3">
    <name type="scientific">Ecytonucleospora hepatopenaei</name>
    <dbReference type="NCBI Taxonomy" id="646526"/>
    <lineage>
        <taxon>Eukaryota</taxon>
        <taxon>Fungi</taxon>
        <taxon>Fungi incertae sedis</taxon>
        <taxon>Microsporidia</taxon>
        <taxon>Enterocytozoonidae</taxon>
        <taxon>Ecytonucleospora</taxon>
    </lineage>
</organism>
<feature type="transmembrane region" description="Helical" evidence="1">
    <location>
        <begin position="375"/>
        <end position="395"/>
    </location>
</feature>
<proteinExistence type="predicted"/>
<dbReference type="Proteomes" id="UP000192758">
    <property type="component" value="Unassembled WGS sequence"/>
</dbReference>
<keyword evidence="1" id="KW-1133">Transmembrane helix</keyword>
<feature type="transmembrane region" description="Helical" evidence="1">
    <location>
        <begin position="139"/>
        <end position="158"/>
    </location>
</feature>
<feature type="transmembrane region" description="Helical" evidence="1">
    <location>
        <begin position="178"/>
        <end position="197"/>
    </location>
</feature>
<keyword evidence="1" id="KW-0812">Transmembrane</keyword>
<comment type="caution">
    <text evidence="2">The sequence shown here is derived from an EMBL/GenBank/DDBJ whole genome shotgun (WGS) entry which is preliminary data.</text>
</comment>
<feature type="transmembrane region" description="Helical" evidence="1">
    <location>
        <begin position="217"/>
        <end position="237"/>
    </location>
</feature>